<gene>
    <name evidence="1" type="ORF">GORHZ_026_00300</name>
</gene>
<organism evidence="1 2">
    <name type="scientific">Gordonia rhizosphera NBRC 16068</name>
    <dbReference type="NCBI Taxonomy" id="1108045"/>
    <lineage>
        <taxon>Bacteria</taxon>
        <taxon>Bacillati</taxon>
        <taxon>Actinomycetota</taxon>
        <taxon>Actinomycetes</taxon>
        <taxon>Mycobacteriales</taxon>
        <taxon>Gordoniaceae</taxon>
        <taxon>Gordonia</taxon>
    </lineage>
</organism>
<protein>
    <submittedName>
        <fullName evidence="1">Uncharacterized protein</fullName>
    </submittedName>
</protein>
<evidence type="ECO:0000313" key="1">
    <source>
        <dbReference type="EMBL" id="GAB88531.1"/>
    </source>
</evidence>
<comment type="caution">
    <text evidence="1">The sequence shown here is derived from an EMBL/GenBank/DDBJ whole genome shotgun (WGS) entry which is preliminary data.</text>
</comment>
<dbReference type="RefSeq" id="WP_006330001.1">
    <property type="nucleotide sequence ID" value="NZ_BAHC01000026.1"/>
</dbReference>
<dbReference type="OrthoDB" id="4277156at2"/>
<dbReference type="EMBL" id="BAHC01000026">
    <property type="protein sequence ID" value="GAB88531.1"/>
    <property type="molecule type" value="Genomic_DNA"/>
</dbReference>
<accession>K6W482</accession>
<sequence>MTADKCERCAEPLVPCPECHGQAGGYSIAGRLTCLRCGNTGRLCPVHNELWKQDW</sequence>
<reference evidence="1 2" key="1">
    <citation type="submission" date="2012-08" db="EMBL/GenBank/DDBJ databases">
        <title>Whole genome shotgun sequence of Gordonia rhizosphera NBRC 16068.</title>
        <authorList>
            <person name="Takarada H."/>
            <person name="Isaki S."/>
            <person name="Hosoyama A."/>
            <person name="Tsuchikane K."/>
            <person name="Katsumata H."/>
            <person name="Baba S."/>
            <person name="Ohji S."/>
            <person name="Yamazaki S."/>
            <person name="Fujita N."/>
        </authorList>
    </citation>
    <scope>NUCLEOTIDE SEQUENCE [LARGE SCALE GENOMIC DNA]</scope>
    <source>
        <strain evidence="1 2">NBRC 16068</strain>
    </source>
</reference>
<evidence type="ECO:0000313" key="2">
    <source>
        <dbReference type="Proteomes" id="UP000008363"/>
    </source>
</evidence>
<name>K6W482_9ACTN</name>
<dbReference type="AlphaFoldDB" id="K6W482"/>
<dbReference type="Proteomes" id="UP000008363">
    <property type="component" value="Unassembled WGS sequence"/>
</dbReference>
<proteinExistence type="predicted"/>
<keyword evidence="2" id="KW-1185">Reference proteome</keyword>